<organism evidence="1 2">
    <name type="scientific">Mycobacterium heidelbergense</name>
    <dbReference type="NCBI Taxonomy" id="53376"/>
    <lineage>
        <taxon>Bacteria</taxon>
        <taxon>Bacillati</taxon>
        <taxon>Actinomycetota</taxon>
        <taxon>Actinomycetes</taxon>
        <taxon>Mycobacteriales</taxon>
        <taxon>Mycobacteriaceae</taxon>
        <taxon>Mycobacterium</taxon>
        <taxon>Mycobacterium simiae complex</taxon>
    </lineage>
</organism>
<name>A0A1X0DJR2_MYCHE</name>
<dbReference type="Proteomes" id="UP000192566">
    <property type="component" value="Unassembled WGS sequence"/>
</dbReference>
<protein>
    <submittedName>
        <fullName evidence="1">Uncharacterized protein</fullName>
    </submittedName>
</protein>
<gene>
    <name evidence="1" type="ORF">BST25_15275</name>
</gene>
<evidence type="ECO:0000313" key="2">
    <source>
        <dbReference type="Proteomes" id="UP000192566"/>
    </source>
</evidence>
<dbReference type="EMBL" id="MVHR01000022">
    <property type="protein sequence ID" value="ORA72070.1"/>
    <property type="molecule type" value="Genomic_DNA"/>
</dbReference>
<sequence>MTMLALYMNQDKRGVVGEAGRTMEEFVVLTDEHGGVHVPPRHLYDAVAARRTHLRKVLTRMLERKNEGLNGLEPTSGRPGELDIFLKNLGPWRFRVALGDRFRNV</sequence>
<comment type="caution">
    <text evidence="1">The sequence shown here is derived from an EMBL/GenBank/DDBJ whole genome shotgun (WGS) entry which is preliminary data.</text>
</comment>
<dbReference type="OrthoDB" id="9950445at2"/>
<evidence type="ECO:0000313" key="1">
    <source>
        <dbReference type="EMBL" id="ORA72070.1"/>
    </source>
</evidence>
<keyword evidence="2" id="KW-1185">Reference proteome</keyword>
<dbReference type="AlphaFoldDB" id="A0A1X0DJR2"/>
<accession>A0A1X0DJR2</accession>
<dbReference type="RefSeq" id="WP_083074876.1">
    <property type="nucleotide sequence ID" value="NZ_AP022615.1"/>
</dbReference>
<reference evidence="1 2" key="1">
    <citation type="submission" date="2017-02" db="EMBL/GenBank/DDBJ databases">
        <title>The new phylogeny of genus Mycobacterium.</title>
        <authorList>
            <person name="Tortoli E."/>
            <person name="Trovato A."/>
            <person name="Cirillo D.M."/>
        </authorList>
    </citation>
    <scope>NUCLEOTIDE SEQUENCE [LARGE SCALE GENOMIC DNA]</scope>
    <source>
        <strain evidence="1 2">DSM 44471</strain>
    </source>
</reference>
<proteinExistence type="predicted"/>